<evidence type="ECO:0000313" key="1">
    <source>
        <dbReference type="EMBL" id="KKO06825.1"/>
    </source>
</evidence>
<protein>
    <submittedName>
        <fullName evidence="1">Uncharacterized protein</fullName>
    </submittedName>
</protein>
<organism evidence="1">
    <name type="scientific">marine sediment metagenome</name>
    <dbReference type="NCBI Taxonomy" id="412755"/>
    <lineage>
        <taxon>unclassified sequences</taxon>
        <taxon>metagenomes</taxon>
        <taxon>ecological metagenomes</taxon>
    </lineage>
</organism>
<gene>
    <name evidence="1" type="ORF">LCGC14_0060090</name>
</gene>
<proteinExistence type="predicted"/>
<reference evidence="1" key="1">
    <citation type="journal article" date="2015" name="Nature">
        <title>Complex archaea that bridge the gap between prokaryotes and eukaryotes.</title>
        <authorList>
            <person name="Spang A."/>
            <person name="Saw J.H."/>
            <person name="Jorgensen S.L."/>
            <person name="Zaremba-Niedzwiedzka K."/>
            <person name="Martijn J."/>
            <person name="Lind A.E."/>
            <person name="van Eijk R."/>
            <person name="Schleper C."/>
            <person name="Guy L."/>
            <person name="Ettema T.J."/>
        </authorList>
    </citation>
    <scope>NUCLEOTIDE SEQUENCE</scope>
</reference>
<dbReference type="AlphaFoldDB" id="A0A0F9VS08"/>
<comment type="caution">
    <text evidence="1">The sequence shown here is derived from an EMBL/GenBank/DDBJ whole genome shotgun (WGS) entry which is preliminary data.</text>
</comment>
<accession>A0A0F9VS08</accession>
<sequence>MGLNDMETQRHRLRRLRILQALSQNRPEPIGDGLIAQVLRGDVDLSFTKFNIRNSLDYLSERGLVIITLRNDDRWMAKISADGVDFLDGLGDRHLGVAHPEDF</sequence>
<dbReference type="EMBL" id="LAZR01000014">
    <property type="protein sequence ID" value="KKO06825.1"/>
    <property type="molecule type" value="Genomic_DNA"/>
</dbReference>
<name>A0A0F9VS08_9ZZZZ</name>